<feature type="domain" description="Thiolase N-terminal" evidence="6">
    <location>
        <begin position="5"/>
        <end position="261"/>
    </location>
</feature>
<dbReference type="PROSITE" id="PS00098">
    <property type="entry name" value="THIOLASE_1"/>
    <property type="match status" value="1"/>
</dbReference>
<dbReference type="GO" id="GO:0003985">
    <property type="term" value="F:acetyl-CoA C-acetyltransferase activity"/>
    <property type="evidence" value="ECO:0007669"/>
    <property type="project" value="UniProtKB-EC"/>
</dbReference>
<evidence type="ECO:0000259" key="7">
    <source>
        <dbReference type="Pfam" id="PF02803"/>
    </source>
</evidence>
<keyword evidence="3 5" id="KW-0012">Acyltransferase</keyword>
<evidence type="ECO:0000256" key="1">
    <source>
        <dbReference type="ARBA" id="ARBA00010982"/>
    </source>
</evidence>
<dbReference type="PANTHER" id="PTHR18919">
    <property type="entry name" value="ACETYL-COA C-ACYLTRANSFERASE"/>
    <property type="match status" value="1"/>
</dbReference>
<dbReference type="Pfam" id="PF00108">
    <property type="entry name" value="Thiolase_N"/>
    <property type="match status" value="1"/>
</dbReference>
<dbReference type="NCBIfam" id="TIGR01930">
    <property type="entry name" value="AcCoA-C-Actrans"/>
    <property type="match status" value="1"/>
</dbReference>
<dbReference type="InterPro" id="IPR020617">
    <property type="entry name" value="Thiolase_C"/>
</dbReference>
<dbReference type="RefSeq" id="WP_145049837.1">
    <property type="nucleotide sequence ID" value="NZ_CP036433.1"/>
</dbReference>
<dbReference type="AlphaFoldDB" id="A0A518DN18"/>
<name>A0A518DN18_9BACT</name>
<feature type="active site" description="Proton acceptor" evidence="4">
    <location>
        <position position="348"/>
    </location>
</feature>
<evidence type="ECO:0000256" key="3">
    <source>
        <dbReference type="ARBA" id="ARBA00023315"/>
    </source>
</evidence>
<dbReference type="EMBL" id="CP036433">
    <property type="protein sequence ID" value="QDU93222.1"/>
    <property type="molecule type" value="Genomic_DNA"/>
</dbReference>
<dbReference type="InterPro" id="IPR020616">
    <property type="entry name" value="Thiolase_N"/>
</dbReference>
<dbReference type="PIRSF" id="PIRSF000429">
    <property type="entry name" value="Ac-CoA_Ac_transf"/>
    <property type="match status" value="1"/>
</dbReference>
<evidence type="ECO:0000256" key="2">
    <source>
        <dbReference type="ARBA" id="ARBA00022679"/>
    </source>
</evidence>
<dbReference type="InterPro" id="IPR002155">
    <property type="entry name" value="Thiolase"/>
</dbReference>
<feature type="active site" description="Acyl-thioester intermediate" evidence="4">
    <location>
        <position position="89"/>
    </location>
</feature>
<evidence type="ECO:0000259" key="6">
    <source>
        <dbReference type="Pfam" id="PF00108"/>
    </source>
</evidence>
<organism evidence="8 9">
    <name type="scientific">Lignipirellula cremea</name>
    <dbReference type="NCBI Taxonomy" id="2528010"/>
    <lineage>
        <taxon>Bacteria</taxon>
        <taxon>Pseudomonadati</taxon>
        <taxon>Planctomycetota</taxon>
        <taxon>Planctomycetia</taxon>
        <taxon>Pirellulales</taxon>
        <taxon>Pirellulaceae</taxon>
        <taxon>Lignipirellula</taxon>
    </lineage>
</organism>
<evidence type="ECO:0000313" key="8">
    <source>
        <dbReference type="EMBL" id="QDU93222.1"/>
    </source>
</evidence>
<reference evidence="8 9" key="1">
    <citation type="submission" date="2019-02" db="EMBL/GenBank/DDBJ databases">
        <title>Deep-cultivation of Planctomycetes and their phenomic and genomic characterization uncovers novel biology.</title>
        <authorList>
            <person name="Wiegand S."/>
            <person name="Jogler M."/>
            <person name="Boedeker C."/>
            <person name="Pinto D."/>
            <person name="Vollmers J."/>
            <person name="Rivas-Marin E."/>
            <person name="Kohn T."/>
            <person name="Peeters S.H."/>
            <person name="Heuer A."/>
            <person name="Rast P."/>
            <person name="Oberbeckmann S."/>
            <person name="Bunk B."/>
            <person name="Jeske O."/>
            <person name="Meyerdierks A."/>
            <person name="Storesund J.E."/>
            <person name="Kallscheuer N."/>
            <person name="Luecker S."/>
            <person name="Lage O.M."/>
            <person name="Pohl T."/>
            <person name="Merkel B.J."/>
            <person name="Hornburger P."/>
            <person name="Mueller R.-W."/>
            <person name="Bruemmer F."/>
            <person name="Labrenz M."/>
            <person name="Spormann A.M."/>
            <person name="Op den Camp H."/>
            <person name="Overmann J."/>
            <person name="Amann R."/>
            <person name="Jetten M.S.M."/>
            <person name="Mascher T."/>
            <person name="Medema M.H."/>
            <person name="Devos D.P."/>
            <person name="Kaster A.-K."/>
            <person name="Ovreas L."/>
            <person name="Rohde M."/>
            <person name="Galperin M.Y."/>
            <person name="Jogler C."/>
        </authorList>
    </citation>
    <scope>NUCLEOTIDE SEQUENCE [LARGE SCALE GENOMIC DNA]</scope>
    <source>
        <strain evidence="8 9">Pla85_3_4</strain>
    </source>
</reference>
<dbReference type="PROSITE" id="PS00737">
    <property type="entry name" value="THIOLASE_2"/>
    <property type="match status" value="1"/>
</dbReference>
<keyword evidence="2 5" id="KW-0808">Transferase</keyword>
<dbReference type="CDD" id="cd00751">
    <property type="entry name" value="thiolase"/>
    <property type="match status" value="1"/>
</dbReference>
<dbReference type="Pfam" id="PF02803">
    <property type="entry name" value="Thiolase_C"/>
    <property type="match status" value="1"/>
</dbReference>
<gene>
    <name evidence="8" type="primary">thlA</name>
    <name evidence="8" type="ORF">Pla8534_10010</name>
</gene>
<dbReference type="KEGG" id="lcre:Pla8534_10010"/>
<comment type="similarity">
    <text evidence="1 5">Belongs to the thiolase-like superfamily. Thiolase family.</text>
</comment>
<dbReference type="PANTHER" id="PTHR18919:SF138">
    <property type="entry name" value="ACETYL-COA C-ACETYLTRANSFERASE"/>
    <property type="match status" value="1"/>
</dbReference>
<proteinExistence type="inferred from homology"/>
<dbReference type="Gene3D" id="3.40.47.10">
    <property type="match status" value="2"/>
</dbReference>
<evidence type="ECO:0000256" key="4">
    <source>
        <dbReference type="PIRSR" id="PIRSR000429-1"/>
    </source>
</evidence>
<evidence type="ECO:0000256" key="5">
    <source>
        <dbReference type="RuleBase" id="RU003557"/>
    </source>
</evidence>
<dbReference type="OrthoDB" id="9764892at2"/>
<dbReference type="InterPro" id="IPR020613">
    <property type="entry name" value="Thiolase_CS"/>
</dbReference>
<dbReference type="InterPro" id="IPR016039">
    <property type="entry name" value="Thiolase-like"/>
</dbReference>
<dbReference type="FunFam" id="3.40.47.10:FF:000010">
    <property type="entry name" value="Acetyl-CoA acetyltransferase (Thiolase)"/>
    <property type="match status" value="1"/>
</dbReference>
<evidence type="ECO:0000313" key="9">
    <source>
        <dbReference type="Proteomes" id="UP000317648"/>
    </source>
</evidence>
<feature type="domain" description="Thiolase C-terminal" evidence="7">
    <location>
        <begin position="270"/>
        <end position="390"/>
    </location>
</feature>
<feature type="active site" description="Proton acceptor" evidence="4">
    <location>
        <position position="378"/>
    </location>
</feature>
<sequence>MSSEVLILSAVRTPIGSFQGALSTVPAPQLGAIAIAAAVARAGVDPAALDEAIMGNVISAGLGQNPARQAAIGAGLPDSVGALTINKVCGSGLKAVMLAAQAIRLGDADQIVAGGMENMSLAPYLLPQARSGYRMGDGQLIDAMIRDGLWDCYGGKHMGVYGDQCGARYDFSRTAQDDFAVRSYERARQAIADGLFQEEITPVEVSTRKGSVKVEQDEEPFRFEEEKLRRLKPAFSETGTITAGNASTINDGAAAIVLASAGVRDALGAEPLGRVAGAATFSGEPQWFTTAPIGALSRLLDKLNWSVADVDLFEVNEAFAVVAMAAEKELAIPAEKLNVHGGAVALGHPIGCSGARILVTLLHALKQRGGRRGVACLCIGGGEAVAVGVER</sequence>
<protein>
    <submittedName>
        <fullName evidence="8">Acetyl-CoA acetyltransferase</fullName>
        <ecNumber evidence="8">2.3.1.9</ecNumber>
    </submittedName>
</protein>
<dbReference type="EC" id="2.3.1.9" evidence="8"/>
<accession>A0A518DN18</accession>
<dbReference type="SUPFAM" id="SSF53901">
    <property type="entry name" value="Thiolase-like"/>
    <property type="match status" value="2"/>
</dbReference>
<keyword evidence="9" id="KW-1185">Reference proteome</keyword>
<dbReference type="Proteomes" id="UP000317648">
    <property type="component" value="Chromosome"/>
</dbReference>
<dbReference type="InterPro" id="IPR020615">
    <property type="entry name" value="Thiolase_acyl_enz_int_AS"/>
</dbReference>